<name>A0AAP8PK39_SERMA</name>
<protein>
    <submittedName>
        <fullName evidence="1">Uncharacterized protein</fullName>
    </submittedName>
</protein>
<dbReference type="Proteomes" id="UP000030378">
    <property type="component" value="Unassembled WGS sequence"/>
</dbReference>
<evidence type="ECO:0000313" key="2">
    <source>
        <dbReference type="Proteomes" id="UP000030378"/>
    </source>
</evidence>
<accession>A0AAP8PK39</accession>
<organism evidence="1 2">
    <name type="scientific">Serratia marcescens</name>
    <dbReference type="NCBI Taxonomy" id="615"/>
    <lineage>
        <taxon>Bacteria</taxon>
        <taxon>Pseudomonadati</taxon>
        <taxon>Pseudomonadota</taxon>
        <taxon>Gammaproteobacteria</taxon>
        <taxon>Enterobacterales</taxon>
        <taxon>Yersiniaceae</taxon>
        <taxon>Serratia</taxon>
    </lineage>
</organism>
<dbReference type="EMBL" id="JTBC02000002">
    <property type="protein sequence ID" value="PNO70832.1"/>
    <property type="molecule type" value="Genomic_DNA"/>
</dbReference>
<dbReference type="AlphaFoldDB" id="A0AAP8PK39"/>
<reference evidence="2" key="1">
    <citation type="submission" date="2017-12" db="EMBL/GenBank/DDBJ databases">
        <title>FDA dAtabase for Regulatory Grade micrObial Sequences (FDA-ARGOS): Supporting development and validation of Infectious Disease Dx tests.</title>
        <authorList>
            <person name="Campos J."/>
            <person name="Goldberg B."/>
            <person name="Tallon L."/>
            <person name="Sadzewicz L."/>
            <person name="Sengamalay N."/>
            <person name="Ott S."/>
            <person name="Godinez A."/>
            <person name="Nagaraj S."/>
            <person name="Vavikolanu K."/>
            <person name="Vyas G."/>
            <person name="Nadendla S."/>
            <person name="Aluvathingal J."/>
            <person name="Geyer C."/>
            <person name="Nandy P."/>
            <person name="Hobson J."/>
            <person name="Sichtig H."/>
        </authorList>
    </citation>
    <scope>NUCLEOTIDE SEQUENCE [LARGE SCALE GENOMIC DNA]</scope>
    <source>
        <strain evidence="2">FDAARGOS_79</strain>
    </source>
</reference>
<evidence type="ECO:0000313" key="1">
    <source>
        <dbReference type="EMBL" id="PNO70832.1"/>
    </source>
</evidence>
<sequence length="67" mass="7691">MLCIPAWVTLLTIAGLSRTKYKENSEMMTRETADAPKSCFNAKRLENADTYLRFFLKKNKPYASVGR</sequence>
<comment type="caution">
    <text evidence="1">The sequence shown here is derived from an EMBL/GenBank/DDBJ whole genome shotgun (WGS) entry which is preliminary data.</text>
</comment>
<gene>
    <name evidence="1" type="ORF">MC70_012815</name>
</gene>
<proteinExistence type="predicted"/>